<evidence type="ECO:0000313" key="3">
    <source>
        <dbReference type="Proteomes" id="UP000806542"/>
    </source>
</evidence>
<accession>A0A9D5R781</accession>
<sequence>MKKTVVFMMVILLLLCSSCSEQNQKAQDMGKNVEAEALSFPYAEYIGHGRQEAFEALKGEGEFQESNLKGVYFLDHPVSILGRDVEVALEAGDYEEFTDTIYRTGYRLVIQNPAQEDFKWIKKIEEALTEKYGEKTTYPGLANTLSAVDSLEKLKELQQVSDTWAFSDDPVLEVDFETAYITNTDGAEVMTILVACQVSTTYLRNGGQEQVRAFYEKAQNAQE</sequence>
<reference evidence="2" key="1">
    <citation type="submission" date="2020-10" db="EMBL/GenBank/DDBJ databases">
        <title>ChiBAC.</title>
        <authorList>
            <person name="Zenner C."/>
            <person name="Hitch T.C.A."/>
            <person name="Clavel T."/>
        </authorList>
    </citation>
    <scope>NUCLEOTIDE SEQUENCE</scope>
    <source>
        <strain evidence="2">DSM 107454</strain>
    </source>
</reference>
<keyword evidence="3" id="KW-1185">Reference proteome</keyword>
<protein>
    <recommendedName>
        <fullName evidence="4">Lipoprotein</fullName>
    </recommendedName>
</protein>
<name>A0A9D5R781_9FIRM</name>
<dbReference type="AlphaFoldDB" id="A0A9D5R781"/>
<proteinExistence type="predicted"/>
<dbReference type="EMBL" id="JADCKB010000001">
    <property type="protein sequence ID" value="MBE5038861.1"/>
    <property type="molecule type" value="Genomic_DNA"/>
</dbReference>
<dbReference type="RefSeq" id="WP_226391428.1">
    <property type="nucleotide sequence ID" value="NZ_JADCKB010000001.1"/>
</dbReference>
<feature type="signal peptide" evidence="1">
    <location>
        <begin position="1"/>
        <end position="22"/>
    </location>
</feature>
<gene>
    <name evidence="2" type="ORF">INF28_00070</name>
</gene>
<dbReference type="Proteomes" id="UP000806542">
    <property type="component" value="Unassembled WGS sequence"/>
</dbReference>
<evidence type="ECO:0000313" key="2">
    <source>
        <dbReference type="EMBL" id="MBE5038861.1"/>
    </source>
</evidence>
<evidence type="ECO:0008006" key="4">
    <source>
        <dbReference type="Google" id="ProtNLM"/>
    </source>
</evidence>
<feature type="chain" id="PRO_5039600513" description="Lipoprotein" evidence="1">
    <location>
        <begin position="23"/>
        <end position="223"/>
    </location>
</feature>
<comment type="caution">
    <text evidence="2">The sequence shown here is derived from an EMBL/GenBank/DDBJ whole genome shotgun (WGS) entry which is preliminary data.</text>
</comment>
<keyword evidence="1" id="KW-0732">Signal</keyword>
<evidence type="ECO:0000256" key="1">
    <source>
        <dbReference type="SAM" id="SignalP"/>
    </source>
</evidence>
<organism evidence="2 3">
    <name type="scientific">Ructibacterium gallinarum</name>
    <dbReference type="NCBI Taxonomy" id="2779355"/>
    <lineage>
        <taxon>Bacteria</taxon>
        <taxon>Bacillati</taxon>
        <taxon>Bacillota</taxon>
        <taxon>Clostridia</taxon>
        <taxon>Eubacteriales</taxon>
        <taxon>Oscillospiraceae</taxon>
        <taxon>Ructibacterium</taxon>
    </lineage>
</organism>